<evidence type="ECO:0000313" key="4">
    <source>
        <dbReference type="Proteomes" id="UP000192276"/>
    </source>
</evidence>
<dbReference type="EMBL" id="LWBP01000236">
    <property type="protein sequence ID" value="OQP47945.1"/>
    <property type="molecule type" value="Genomic_DNA"/>
</dbReference>
<dbReference type="Proteomes" id="UP000192276">
    <property type="component" value="Unassembled WGS sequence"/>
</dbReference>
<evidence type="ECO:0000256" key="1">
    <source>
        <dbReference type="SAM" id="Phobius"/>
    </source>
</evidence>
<name>A0A1V9EPY0_9BACT</name>
<keyword evidence="1" id="KW-0472">Membrane</keyword>
<feature type="transmembrane region" description="Helical" evidence="1">
    <location>
        <begin position="279"/>
        <end position="299"/>
    </location>
</feature>
<dbReference type="AlphaFoldDB" id="A0A1V9EPY0"/>
<feature type="domain" description="DUF6161" evidence="2">
    <location>
        <begin position="182"/>
        <end position="398"/>
    </location>
</feature>
<gene>
    <name evidence="3" type="ORF">A4R26_31585</name>
</gene>
<keyword evidence="1" id="KW-1133">Transmembrane helix</keyword>
<reference evidence="4" key="1">
    <citation type="submission" date="2016-04" db="EMBL/GenBank/DDBJ databases">
        <authorList>
            <person name="Chen L."/>
            <person name="Zhuang W."/>
            <person name="Wang G."/>
        </authorList>
    </citation>
    <scope>NUCLEOTIDE SEQUENCE [LARGE SCALE GENOMIC DNA]</scope>
    <source>
        <strain evidence="4">208</strain>
    </source>
</reference>
<comment type="caution">
    <text evidence="3">The sequence shown here is derived from an EMBL/GenBank/DDBJ whole genome shotgun (WGS) entry which is preliminary data.</text>
</comment>
<feature type="transmembrane region" description="Helical" evidence="1">
    <location>
        <begin position="319"/>
        <end position="336"/>
    </location>
</feature>
<keyword evidence="4" id="KW-1185">Reference proteome</keyword>
<dbReference type="RefSeq" id="WP_081170365.1">
    <property type="nucleotide sequence ID" value="NZ_LWBP01000236.1"/>
</dbReference>
<proteinExistence type="predicted"/>
<dbReference type="Pfam" id="PF19658">
    <property type="entry name" value="DUF6161"/>
    <property type="match status" value="1"/>
</dbReference>
<accession>A0A1V9EPY0</accession>
<dbReference type="OrthoDB" id="6193541at2"/>
<protein>
    <recommendedName>
        <fullName evidence="2">DUF6161 domain-containing protein</fullName>
    </recommendedName>
</protein>
<evidence type="ECO:0000259" key="2">
    <source>
        <dbReference type="Pfam" id="PF19658"/>
    </source>
</evidence>
<evidence type="ECO:0000313" key="3">
    <source>
        <dbReference type="EMBL" id="OQP47945.1"/>
    </source>
</evidence>
<organism evidence="3 4">
    <name type="scientific">Niastella populi</name>
    <dbReference type="NCBI Taxonomy" id="550983"/>
    <lineage>
        <taxon>Bacteria</taxon>
        <taxon>Pseudomonadati</taxon>
        <taxon>Bacteroidota</taxon>
        <taxon>Chitinophagia</taxon>
        <taxon>Chitinophagales</taxon>
        <taxon>Chitinophagaceae</taxon>
        <taxon>Niastella</taxon>
    </lineage>
</organism>
<keyword evidence="1" id="KW-0812">Transmembrane</keyword>
<dbReference type="InterPro" id="IPR046159">
    <property type="entry name" value="DUF6161"/>
</dbReference>
<sequence>MTISELKTNVSESSNLEWFNNRFVNLNYSHIGFKETITGITAIYEFLYRQIEGFSSIKDQLPDEIKKSQSIFEKACKIIANIVNLNQENENEWNNVRTQLERENPFKFIYNSSITQFLIKLFNSQPNYYHGAYDFITSPHLQNIHDKNRFAGYLFACEFLSKDYNGVANRVEAELSSVTNIKKDLHKYLTESEKHLTEYLSKSHYKVIDATSKIDTHLLEINKHYGDWFTATSNGLTNYLTETKTRVQELEDLYQEKLKLEAPAKYWENRAIKLRNEGFWWLGALITCIGIVVFIIIWILNKFSDGTIEKLFQNTGTAIKWSVLIITLISFLAYTIRTLSKLTFSSFHLFRDAQEREQLTYVYLSLQKGKGIDQTERHLIMQSLFSRADSGLLKDDGSPTMPGNIVDKFIANKP</sequence>